<dbReference type="AlphaFoldDB" id="A0A2T0V5I0"/>
<evidence type="ECO:0000313" key="7">
    <source>
        <dbReference type="Proteomes" id="UP000237983"/>
    </source>
</evidence>
<gene>
    <name evidence="6" type="ORF">B0I08_11081</name>
</gene>
<dbReference type="PANTHER" id="PTHR30055">
    <property type="entry name" value="HTH-TYPE TRANSCRIPTIONAL REGULATOR RUTR"/>
    <property type="match status" value="1"/>
</dbReference>
<dbReference type="PANTHER" id="PTHR30055:SF230">
    <property type="entry name" value="TRANSCRIPTIONAL REGULATORY PROTEIN (PROBABLY TETR-FAMILY)-RELATED"/>
    <property type="match status" value="1"/>
</dbReference>
<dbReference type="InterPro" id="IPR001647">
    <property type="entry name" value="HTH_TetR"/>
</dbReference>
<evidence type="ECO:0000259" key="5">
    <source>
        <dbReference type="PROSITE" id="PS50977"/>
    </source>
</evidence>
<dbReference type="InterPro" id="IPR011075">
    <property type="entry name" value="TetR_C"/>
</dbReference>
<dbReference type="PROSITE" id="PS50977">
    <property type="entry name" value="HTH_TETR_2"/>
    <property type="match status" value="1"/>
</dbReference>
<evidence type="ECO:0000256" key="2">
    <source>
        <dbReference type="ARBA" id="ARBA00023125"/>
    </source>
</evidence>
<organism evidence="6 7">
    <name type="scientific">Glaciihabitans tibetensis</name>
    <dbReference type="NCBI Taxonomy" id="1266600"/>
    <lineage>
        <taxon>Bacteria</taxon>
        <taxon>Bacillati</taxon>
        <taxon>Actinomycetota</taxon>
        <taxon>Actinomycetes</taxon>
        <taxon>Micrococcales</taxon>
        <taxon>Microbacteriaceae</taxon>
        <taxon>Glaciihabitans</taxon>
    </lineage>
</organism>
<dbReference type="EMBL" id="PVTL01000010">
    <property type="protein sequence ID" value="PRY65449.1"/>
    <property type="molecule type" value="Genomic_DNA"/>
</dbReference>
<reference evidence="6 7" key="1">
    <citation type="submission" date="2018-03" db="EMBL/GenBank/DDBJ databases">
        <title>Genomic Encyclopedia of Type Strains, Phase III (KMG-III): the genomes of soil and plant-associated and newly described type strains.</title>
        <authorList>
            <person name="Whitman W."/>
        </authorList>
    </citation>
    <scope>NUCLEOTIDE SEQUENCE [LARGE SCALE GENOMIC DNA]</scope>
    <source>
        <strain evidence="6 7">CGMCC 1.12484</strain>
    </source>
</reference>
<evidence type="ECO:0000256" key="3">
    <source>
        <dbReference type="ARBA" id="ARBA00023163"/>
    </source>
</evidence>
<evidence type="ECO:0000313" key="6">
    <source>
        <dbReference type="EMBL" id="PRY65449.1"/>
    </source>
</evidence>
<keyword evidence="1" id="KW-0805">Transcription regulation</keyword>
<dbReference type="Gene3D" id="1.10.357.10">
    <property type="entry name" value="Tetracycline Repressor, domain 2"/>
    <property type="match status" value="1"/>
</dbReference>
<dbReference type="InterPro" id="IPR009057">
    <property type="entry name" value="Homeodomain-like_sf"/>
</dbReference>
<dbReference type="Pfam" id="PF16859">
    <property type="entry name" value="TetR_C_11"/>
    <property type="match status" value="1"/>
</dbReference>
<dbReference type="RefSeq" id="WP_106214701.1">
    <property type="nucleotide sequence ID" value="NZ_PVTL01000010.1"/>
</dbReference>
<accession>A0A2T0V5I0</accession>
<dbReference type="InterPro" id="IPR036271">
    <property type="entry name" value="Tet_transcr_reg_TetR-rel_C_sf"/>
</dbReference>
<dbReference type="InterPro" id="IPR050109">
    <property type="entry name" value="HTH-type_TetR-like_transc_reg"/>
</dbReference>
<keyword evidence="7" id="KW-1185">Reference proteome</keyword>
<protein>
    <submittedName>
        <fullName evidence="6">TetR family transcriptional regulator</fullName>
    </submittedName>
</protein>
<comment type="caution">
    <text evidence="6">The sequence shown here is derived from an EMBL/GenBank/DDBJ whole genome shotgun (WGS) entry which is preliminary data.</text>
</comment>
<keyword evidence="3" id="KW-0804">Transcription</keyword>
<name>A0A2T0V5I0_9MICO</name>
<dbReference type="OrthoDB" id="9796019at2"/>
<feature type="domain" description="HTH tetR-type" evidence="5">
    <location>
        <begin position="10"/>
        <end position="70"/>
    </location>
</feature>
<sequence length="207" mass="21618">MTSVPTTARASRVQAVLDATSAALIEGGYASLTVDRIAMQAHASKATIYKSWPTKIDLVCAVASSIEPTMIAVPGIELDHVAAITSIAQAVRSITTGQTGRLLLALHEASRAEQRINDAVDEHLVVPHQAAIATALRSLQLQSRIAAHVDPVIGGRVIASLIVDRALVSGEPISEDELDTIVTHWLAPALDPRGINGRTLGPPAGPG</sequence>
<dbReference type="SUPFAM" id="SSF46689">
    <property type="entry name" value="Homeodomain-like"/>
    <property type="match status" value="1"/>
</dbReference>
<dbReference type="Proteomes" id="UP000237983">
    <property type="component" value="Unassembled WGS sequence"/>
</dbReference>
<dbReference type="Pfam" id="PF00440">
    <property type="entry name" value="TetR_N"/>
    <property type="match status" value="1"/>
</dbReference>
<dbReference type="GO" id="GO:0000976">
    <property type="term" value="F:transcription cis-regulatory region binding"/>
    <property type="evidence" value="ECO:0007669"/>
    <property type="project" value="TreeGrafter"/>
</dbReference>
<dbReference type="Gene3D" id="1.10.10.60">
    <property type="entry name" value="Homeodomain-like"/>
    <property type="match status" value="1"/>
</dbReference>
<keyword evidence="2 4" id="KW-0238">DNA-binding</keyword>
<feature type="DNA-binding region" description="H-T-H motif" evidence="4">
    <location>
        <begin position="33"/>
        <end position="52"/>
    </location>
</feature>
<evidence type="ECO:0000256" key="4">
    <source>
        <dbReference type="PROSITE-ProRule" id="PRU00335"/>
    </source>
</evidence>
<evidence type="ECO:0000256" key="1">
    <source>
        <dbReference type="ARBA" id="ARBA00023015"/>
    </source>
</evidence>
<dbReference type="SUPFAM" id="SSF48498">
    <property type="entry name" value="Tetracyclin repressor-like, C-terminal domain"/>
    <property type="match status" value="1"/>
</dbReference>
<dbReference type="GO" id="GO:0003700">
    <property type="term" value="F:DNA-binding transcription factor activity"/>
    <property type="evidence" value="ECO:0007669"/>
    <property type="project" value="TreeGrafter"/>
</dbReference>
<proteinExistence type="predicted"/>